<dbReference type="AlphaFoldDB" id="A0A2T2NLT5"/>
<evidence type="ECO:0000256" key="10">
    <source>
        <dbReference type="RuleBase" id="RU361238"/>
    </source>
</evidence>
<evidence type="ECO:0000256" key="6">
    <source>
        <dbReference type="ARBA" id="ARBA00022801"/>
    </source>
</evidence>
<dbReference type="SUPFAM" id="SSF53474">
    <property type="entry name" value="alpha/beta-Hydrolases"/>
    <property type="match status" value="1"/>
</dbReference>
<evidence type="ECO:0000313" key="11">
    <source>
        <dbReference type="EMBL" id="PSN66226.1"/>
    </source>
</evidence>
<accession>A0A2T2NLT5</accession>
<protein>
    <recommendedName>
        <fullName evidence="10">Carboxylic ester hydrolase</fullName>
        <ecNumber evidence="10">3.1.1.-</ecNumber>
    </recommendedName>
</protein>
<dbReference type="PANTHER" id="PTHR33938:SF15">
    <property type="entry name" value="FERULOYL ESTERASE B-RELATED"/>
    <property type="match status" value="1"/>
</dbReference>
<evidence type="ECO:0000256" key="1">
    <source>
        <dbReference type="ARBA" id="ARBA00006249"/>
    </source>
</evidence>
<keyword evidence="4" id="KW-0479">Metal-binding</keyword>
<dbReference type="GO" id="GO:0030600">
    <property type="term" value="F:feruloyl esterase activity"/>
    <property type="evidence" value="ECO:0007669"/>
    <property type="project" value="UniProtKB-EC"/>
</dbReference>
<keyword evidence="3" id="KW-0119">Carbohydrate metabolism</keyword>
<evidence type="ECO:0000313" key="12">
    <source>
        <dbReference type="Proteomes" id="UP000240883"/>
    </source>
</evidence>
<evidence type="ECO:0000256" key="9">
    <source>
        <dbReference type="ARBA" id="ARBA00034075"/>
    </source>
</evidence>
<keyword evidence="8" id="KW-1015">Disulfide bond</keyword>
<proteinExistence type="inferred from homology"/>
<dbReference type="OrthoDB" id="3039123at2759"/>
<keyword evidence="3" id="KW-0858">Xylan degradation</keyword>
<dbReference type="GO" id="GO:0045493">
    <property type="term" value="P:xylan catabolic process"/>
    <property type="evidence" value="ECO:0007669"/>
    <property type="project" value="UniProtKB-KW"/>
</dbReference>
<dbReference type="Pfam" id="PF07519">
    <property type="entry name" value="Tannase"/>
    <property type="match status" value="2"/>
</dbReference>
<evidence type="ECO:0000256" key="8">
    <source>
        <dbReference type="ARBA" id="ARBA00023157"/>
    </source>
</evidence>
<name>A0A2T2NLT5_CORCC</name>
<evidence type="ECO:0000256" key="7">
    <source>
        <dbReference type="ARBA" id="ARBA00022837"/>
    </source>
</evidence>
<dbReference type="EMBL" id="KZ678136">
    <property type="protein sequence ID" value="PSN66226.1"/>
    <property type="molecule type" value="Genomic_DNA"/>
</dbReference>
<keyword evidence="2" id="KW-0719">Serine esterase</keyword>
<sequence length="511" mass="55939">MRKQTFLAATTISYQFSLVDSLSFAESCHSFDPTQHLTNTTLRVLEHVPANTTIPLQGMDSTCNRQSQNIPVESCRIALTLPTSNRSSVIFEIFLPTKDTWTGRFLGTGNGGIDGCIKYEDIAYGLSHGFAATGSNNGHNGTGGEAFLNNPDVVTDFSHRSIHAVAEAGKTLTEAFYGEAHTKSYYIGCSGGGRQGIQAAYLNPEDYDGILAGAPALHFNYMSAWRASFFTITGSANDTRFIPASVWQSLVRDEVLKQCDELDGVDDGIIVDSRGCAETFNPESLQCSDESTDNCLTAEQVEVVRKVFSPLYGIDGELIYPGLAPGAESLATQRLLSGTPFPPSVDWYRYAVYSEPSWDPASWTVEDAKAPDAKNPGNSRAWPSDLSTYRERGGKLLLYHGSVDQQITGFNTERWYDYLLQGMQTSTEEQDKFLRFFRVPGHSHCNGGAGAWQFGQNLVGAAGLGFDAETNILKALIEWVENDRVPETIIGTKFVNDSAALGIQSQRKHCR</sequence>
<keyword evidence="5" id="KW-0732">Signal</keyword>
<gene>
    <name evidence="11" type="ORF">BS50DRAFT_574685</name>
</gene>
<dbReference type="InterPro" id="IPR029058">
    <property type="entry name" value="AB_hydrolase_fold"/>
</dbReference>
<comment type="catalytic activity">
    <reaction evidence="9">
        <text>feruloyl-polysaccharide + H2O = ferulate + polysaccharide.</text>
        <dbReference type="EC" id="3.1.1.73"/>
    </reaction>
</comment>
<keyword evidence="6 10" id="KW-0378">Hydrolase</keyword>
<keyword evidence="12" id="KW-1185">Reference proteome</keyword>
<dbReference type="Proteomes" id="UP000240883">
    <property type="component" value="Unassembled WGS sequence"/>
</dbReference>
<keyword evidence="3" id="KW-0624">Polysaccharide degradation</keyword>
<comment type="similarity">
    <text evidence="1 10">Belongs to the tannase family.</text>
</comment>
<dbReference type="GO" id="GO:0046872">
    <property type="term" value="F:metal ion binding"/>
    <property type="evidence" value="ECO:0007669"/>
    <property type="project" value="UniProtKB-KW"/>
</dbReference>
<dbReference type="EC" id="3.1.1.-" evidence="10"/>
<evidence type="ECO:0000256" key="4">
    <source>
        <dbReference type="ARBA" id="ARBA00022723"/>
    </source>
</evidence>
<evidence type="ECO:0000256" key="2">
    <source>
        <dbReference type="ARBA" id="ARBA00022487"/>
    </source>
</evidence>
<reference evidence="11 12" key="1">
    <citation type="journal article" date="2018" name="Front. Microbiol.">
        <title>Genome-Wide Analysis of Corynespora cassiicola Leaf Fall Disease Putative Effectors.</title>
        <authorList>
            <person name="Lopez D."/>
            <person name="Ribeiro S."/>
            <person name="Label P."/>
            <person name="Fumanal B."/>
            <person name="Venisse J.S."/>
            <person name="Kohler A."/>
            <person name="de Oliveira R.R."/>
            <person name="Labutti K."/>
            <person name="Lipzen A."/>
            <person name="Lail K."/>
            <person name="Bauer D."/>
            <person name="Ohm R.A."/>
            <person name="Barry K.W."/>
            <person name="Spatafora J."/>
            <person name="Grigoriev I.V."/>
            <person name="Martin F.M."/>
            <person name="Pujade-Renaud V."/>
        </authorList>
    </citation>
    <scope>NUCLEOTIDE SEQUENCE [LARGE SCALE GENOMIC DNA]</scope>
    <source>
        <strain evidence="11 12">Philippines</strain>
    </source>
</reference>
<organism evidence="11 12">
    <name type="scientific">Corynespora cassiicola Philippines</name>
    <dbReference type="NCBI Taxonomy" id="1448308"/>
    <lineage>
        <taxon>Eukaryota</taxon>
        <taxon>Fungi</taxon>
        <taxon>Dikarya</taxon>
        <taxon>Ascomycota</taxon>
        <taxon>Pezizomycotina</taxon>
        <taxon>Dothideomycetes</taxon>
        <taxon>Pleosporomycetidae</taxon>
        <taxon>Pleosporales</taxon>
        <taxon>Corynesporascaceae</taxon>
        <taxon>Corynespora</taxon>
    </lineage>
</organism>
<dbReference type="PANTHER" id="PTHR33938">
    <property type="entry name" value="FERULOYL ESTERASE B-RELATED"/>
    <property type="match status" value="1"/>
</dbReference>
<evidence type="ECO:0000256" key="3">
    <source>
        <dbReference type="ARBA" id="ARBA00022651"/>
    </source>
</evidence>
<evidence type="ECO:0000256" key="5">
    <source>
        <dbReference type="ARBA" id="ARBA00022729"/>
    </source>
</evidence>
<dbReference type="InterPro" id="IPR011118">
    <property type="entry name" value="Tannase/feruloyl_esterase"/>
</dbReference>
<keyword evidence="7" id="KW-0106">Calcium</keyword>